<dbReference type="Proteomes" id="UP000053157">
    <property type="component" value="Unassembled WGS sequence"/>
</dbReference>
<dbReference type="InterPro" id="IPR000780">
    <property type="entry name" value="CheR_MeTrfase"/>
</dbReference>
<dbReference type="PROSITE" id="PS50123">
    <property type="entry name" value="CHER"/>
    <property type="match status" value="1"/>
</dbReference>
<dbReference type="PANTHER" id="PTHR24422:SF10">
    <property type="entry name" value="CHEMOTAXIS PROTEIN METHYLTRANSFERASE 2"/>
    <property type="match status" value="1"/>
</dbReference>
<reference evidence="7 8" key="1">
    <citation type="submission" date="2015-12" db="EMBL/GenBank/DDBJ databases">
        <title>Haloferax profundi sp. nov. isolated from the Discovery deep brine-seawater interface in the Red Sea.</title>
        <authorList>
            <person name="Zhang G."/>
            <person name="Stingl U."/>
            <person name="Rashid M."/>
        </authorList>
    </citation>
    <scope>NUCLEOTIDE SEQUENCE [LARGE SCALE GENOMIC DNA]</scope>
    <source>
        <strain evidence="7 8">SB29</strain>
    </source>
</reference>
<keyword evidence="5" id="KW-0949">S-adenosyl-L-methionine</keyword>
<dbReference type="Gene3D" id="1.10.155.10">
    <property type="entry name" value="Chemotaxis receptor methyltransferase CheR, N-terminal domain"/>
    <property type="match status" value="1"/>
</dbReference>
<dbReference type="Gene3D" id="3.40.50.150">
    <property type="entry name" value="Vaccinia Virus protein VP39"/>
    <property type="match status" value="1"/>
</dbReference>
<feature type="domain" description="CheR-type methyltransferase" evidence="6">
    <location>
        <begin position="1"/>
        <end position="280"/>
    </location>
</feature>
<evidence type="ECO:0000256" key="1">
    <source>
        <dbReference type="ARBA" id="ARBA00001541"/>
    </source>
</evidence>
<dbReference type="EMBL" id="LOPV01000696">
    <property type="protein sequence ID" value="KTG08443.1"/>
    <property type="molecule type" value="Genomic_DNA"/>
</dbReference>
<proteinExistence type="predicted"/>
<evidence type="ECO:0000256" key="4">
    <source>
        <dbReference type="ARBA" id="ARBA00022679"/>
    </source>
</evidence>
<dbReference type="InterPro" id="IPR050903">
    <property type="entry name" value="Bact_Chemotaxis_MeTrfase"/>
</dbReference>
<evidence type="ECO:0000313" key="8">
    <source>
        <dbReference type="Proteomes" id="UP000053157"/>
    </source>
</evidence>
<protein>
    <recommendedName>
        <fullName evidence="2">protein-glutamate O-methyltransferase</fullName>
        <ecNumber evidence="2">2.1.1.80</ecNumber>
    </recommendedName>
</protein>
<dbReference type="Pfam" id="PF01739">
    <property type="entry name" value="CheR"/>
    <property type="match status" value="1"/>
</dbReference>
<dbReference type="OrthoDB" id="10657at2157"/>
<organism evidence="7 8">
    <name type="scientific">Haloferax profundi</name>
    <dbReference type="NCBI Taxonomy" id="1544718"/>
    <lineage>
        <taxon>Archaea</taxon>
        <taxon>Methanobacteriati</taxon>
        <taxon>Methanobacteriota</taxon>
        <taxon>Stenosarchaea group</taxon>
        <taxon>Halobacteria</taxon>
        <taxon>Halobacteriales</taxon>
        <taxon>Haloferacaceae</taxon>
        <taxon>Haloferax</taxon>
    </lineage>
</organism>
<dbReference type="SMART" id="SM00138">
    <property type="entry name" value="MeTrc"/>
    <property type="match status" value="1"/>
</dbReference>
<dbReference type="InterPro" id="IPR029063">
    <property type="entry name" value="SAM-dependent_MTases_sf"/>
</dbReference>
<accession>A0A0W1R5B6</accession>
<sequence>MPSSNTDDPAFGRLLEYVEDSLQFQTSSYNDAYLDRRVSARMRRRRVDDYETYQEMLQEDEEEQQALLDALSVNVTSFFRNPDVWEALREVLRDLSSKGSRRDPIKVWSAACSDGREAYSLAMLAHDDDQVDERRIEIVGTDIKREILRAARKAEYRASETNDVAEQLDPIGDWERYVDKDDDIFRVKDKITDMVRFNRRDLIREDPPGTFDLVVCRNLFIYINAESKRAVFETLGSALEPEGYLTIGMTETIPPRVRRQFDPVEKRLRIYRATDATVQR</sequence>
<dbReference type="InterPro" id="IPR022642">
    <property type="entry name" value="CheR_C"/>
</dbReference>
<dbReference type="SUPFAM" id="SSF53335">
    <property type="entry name" value="S-adenosyl-L-methionine-dependent methyltransferases"/>
    <property type="match status" value="1"/>
</dbReference>
<dbReference type="PRINTS" id="PR00996">
    <property type="entry name" value="CHERMTFRASE"/>
</dbReference>
<dbReference type="GO" id="GO:0008983">
    <property type="term" value="F:protein-glutamate O-methyltransferase activity"/>
    <property type="evidence" value="ECO:0007669"/>
    <property type="project" value="UniProtKB-EC"/>
</dbReference>
<evidence type="ECO:0000256" key="3">
    <source>
        <dbReference type="ARBA" id="ARBA00022603"/>
    </source>
</evidence>
<dbReference type="SUPFAM" id="SSF47757">
    <property type="entry name" value="Chemotaxis receptor methyltransferase CheR, N-terminal domain"/>
    <property type="match status" value="1"/>
</dbReference>
<dbReference type="InterPro" id="IPR036804">
    <property type="entry name" value="CheR_N_sf"/>
</dbReference>
<comment type="caution">
    <text evidence="7">The sequence shown here is derived from an EMBL/GenBank/DDBJ whole genome shotgun (WGS) entry which is preliminary data.</text>
</comment>
<dbReference type="GO" id="GO:0032259">
    <property type="term" value="P:methylation"/>
    <property type="evidence" value="ECO:0007669"/>
    <property type="project" value="UniProtKB-KW"/>
</dbReference>
<evidence type="ECO:0000259" key="6">
    <source>
        <dbReference type="PROSITE" id="PS50123"/>
    </source>
</evidence>
<dbReference type="EC" id="2.1.1.80" evidence="2"/>
<keyword evidence="3" id="KW-0489">Methyltransferase</keyword>
<dbReference type="Pfam" id="PF03705">
    <property type="entry name" value="CheR_N"/>
    <property type="match status" value="1"/>
</dbReference>
<gene>
    <name evidence="7" type="ORF">AUR66_03910</name>
</gene>
<evidence type="ECO:0000256" key="2">
    <source>
        <dbReference type="ARBA" id="ARBA00012534"/>
    </source>
</evidence>
<comment type="catalytic activity">
    <reaction evidence="1">
        <text>L-glutamyl-[protein] + S-adenosyl-L-methionine = [protein]-L-glutamate 5-O-methyl ester + S-adenosyl-L-homocysteine</text>
        <dbReference type="Rhea" id="RHEA:24452"/>
        <dbReference type="Rhea" id="RHEA-COMP:10208"/>
        <dbReference type="Rhea" id="RHEA-COMP:10311"/>
        <dbReference type="ChEBI" id="CHEBI:29973"/>
        <dbReference type="ChEBI" id="CHEBI:57856"/>
        <dbReference type="ChEBI" id="CHEBI:59789"/>
        <dbReference type="ChEBI" id="CHEBI:82795"/>
        <dbReference type="EC" id="2.1.1.80"/>
    </reaction>
</comment>
<dbReference type="InterPro" id="IPR022641">
    <property type="entry name" value="CheR_N"/>
</dbReference>
<dbReference type="RefSeq" id="WP_058573663.1">
    <property type="nucleotide sequence ID" value="NZ_LOPV01000696.1"/>
</dbReference>
<name>A0A0W1R5B6_9EURY</name>
<keyword evidence="4" id="KW-0808">Transferase</keyword>
<dbReference type="AlphaFoldDB" id="A0A0W1R5B6"/>
<evidence type="ECO:0000313" key="7">
    <source>
        <dbReference type="EMBL" id="KTG08443.1"/>
    </source>
</evidence>
<keyword evidence="8" id="KW-1185">Reference proteome</keyword>
<evidence type="ECO:0000256" key="5">
    <source>
        <dbReference type="ARBA" id="ARBA00022691"/>
    </source>
</evidence>
<dbReference type="PANTHER" id="PTHR24422">
    <property type="entry name" value="CHEMOTAXIS PROTEIN METHYLTRANSFERASE"/>
    <property type="match status" value="1"/>
</dbReference>